<dbReference type="PROSITE" id="PS50893">
    <property type="entry name" value="ABC_TRANSPORTER_2"/>
    <property type="match status" value="1"/>
</dbReference>
<evidence type="ECO:0000256" key="2">
    <source>
        <dbReference type="ARBA" id="ARBA00022692"/>
    </source>
</evidence>
<dbReference type="InterPro" id="IPR003593">
    <property type="entry name" value="AAA+_ATPase"/>
</dbReference>
<dbReference type="GO" id="GO:0005886">
    <property type="term" value="C:plasma membrane"/>
    <property type="evidence" value="ECO:0007669"/>
    <property type="project" value="UniProtKB-SubCell"/>
</dbReference>
<dbReference type="Pfam" id="PF00664">
    <property type="entry name" value="ABC_membrane"/>
    <property type="match status" value="1"/>
</dbReference>
<dbReference type="InterPro" id="IPR027417">
    <property type="entry name" value="P-loop_NTPase"/>
</dbReference>
<dbReference type="Pfam" id="PF00005">
    <property type="entry name" value="ABC_tran"/>
    <property type="match status" value="1"/>
</dbReference>
<keyword evidence="5 7" id="KW-1133">Transmembrane helix</keyword>
<dbReference type="EMBL" id="FMTS01000001">
    <property type="protein sequence ID" value="SCW44253.1"/>
    <property type="molecule type" value="Genomic_DNA"/>
</dbReference>
<evidence type="ECO:0000313" key="10">
    <source>
        <dbReference type="EMBL" id="SCW44253.1"/>
    </source>
</evidence>
<dbReference type="GO" id="GO:0034040">
    <property type="term" value="F:ATPase-coupled lipid transmembrane transporter activity"/>
    <property type="evidence" value="ECO:0007669"/>
    <property type="project" value="TreeGrafter"/>
</dbReference>
<comment type="subcellular location">
    <subcellularLocation>
        <location evidence="1">Cell membrane</location>
        <topology evidence="1">Multi-pass membrane protein</topology>
    </subcellularLocation>
</comment>
<dbReference type="CDD" id="cd18584">
    <property type="entry name" value="ABC_6TM_AarD_CydD"/>
    <property type="match status" value="1"/>
</dbReference>
<evidence type="ECO:0000256" key="3">
    <source>
        <dbReference type="ARBA" id="ARBA00022741"/>
    </source>
</evidence>
<dbReference type="InterPro" id="IPR011527">
    <property type="entry name" value="ABC1_TM_dom"/>
</dbReference>
<dbReference type="PANTHER" id="PTHR24221:SF261">
    <property type="entry name" value="GLUTATHIONE_L-CYSTEINE TRANSPORT SYSTEM ATP-BINDING_PERMEASE PROTEIN CYDD"/>
    <property type="match status" value="1"/>
</dbReference>
<dbReference type="STRING" id="260084.SAMN02927928_1263"/>
<dbReference type="GO" id="GO:0140359">
    <property type="term" value="F:ABC-type transporter activity"/>
    <property type="evidence" value="ECO:0007669"/>
    <property type="project" value="InterPro"/>
</dbReference>
<evidence type="ECO:0000259" key="9">
    <source>
        <dbReference type="PROSITE" id="PS50929"/>
    </source>
</evidence>
<feature type="transmembrane region" description="Helical" evidence="7">
    <location>
        <begin position="36"/>
        <end position="56"/>
    </location>
</feature>
<dbReference type="InterPro" id="IPR036640">
    <property type="entry name" value="ABC1_TM_sf"/>
</dbReference>
<dbReference type="PANTHER" id="PTHR24221">
    <property type="entry name" value="ATP-BINDING CASSETTE SUB-FAMILY B"/>
    <property type="match status" value="1"/>
</dbReference>
<keyword evidence="6 7" id="KW-0472">Membrane</keyword>
<accession>A0A1G4QHY0</accession>
<proteinExistence type="predicted"/>
<feature type="transmembrane region" description="Helical" evidence="7">
    <location>
        <begin position="255"/>
        <end position="272"/>
    </location>
</feature>
<dbReference type="SMART" id="SM00382">
    <property type="entry name" value="AAA"/>
    <property type="match status" value="1"/>
</dbReference>
<dbReference type="SUPFAM" id="SSF52540">
    <property type="entry name" value="P-loop containing nucleoside triphosphate hydrolases"/>
    <property type="match status" value="1"/>
</dbReference>
<protein>
    <submittedName>
        <fullName evidence="10">ATP-binding cassette, subfamily C, CydD</fullName>
    </submittedName>
</protein>
<feature type="transmembrane region" description="Helical" evidence="7">
    <location>
        <begin position="116"/>
        <end position="133"/>
    </location>
</feature>
<dbReference type="PROSITE" id="PS50929">
    <property type="entry name" value="ABC_TM1F"/>
    <property type="match status" value="1"/>
</dbReference>
<evidence type="ECO:0000256" key="4">
    <source>
        <dbReference type="ARBA" id="ARBA00022840"/>
    </source>
</evidence>
<feature type="domain" description="ABC transporter" evidence="8">
    <location>
        <begin position="315"/>
        <end position="514"/>
    </location>
</feature>
<keyword evidence="4 10" id="KW-0067">ATP-binding</keyword>
<dbReference type="GO" id="GO:0016887">
    <property type="term" value="F:ATP hydrolysis activity"/>
    <property type="evidence" value="ECO:0007669"/>
    <property type="project" value="InterPro"/>
</dbReference>
<name>A0A1G4QHY0_9CAUL</name>
<evidence type="ECO:0000256" key="7">
    <source>
        <dbReference type="SAM" id="Phobius"/>
    </source>
</evidence>
<evidence type="ECO:0000259" key="8">
    <source>
        <dbReference type="PROSITE" id="PS50893"/>
    </source>
</evidence>
<dbReference type="CDD" id="cd03228">
    <property type="entry name" value="ABCC_MRP_Like"/>
    <property type="match status" value="1"/>
</dbReference>
<reference evidence="11" key="1">
    <citation type="submission" date="2016-10" db="EMBL/GenBank/DDBJ databases">
        <authorList>
            <person name="Varghese N."/>
            <person name="Submissions S."/>
        </authorList>
    </citation>
    <scope>NUCLEOTIDE SEQUENCE [LARGE SCALE GENOMIC DNA]</scope>
    <source>
        <strain evidence="11">CGMCC 1.3431</strain>
    </source>
</reference>
<dbReference type="InterPro" id="IPR003439">
    <property type="entry name" value="ABC_transporter-like_ATP-bd"/>
</dbReference>
<evidence type="ECO:0000256" key="6">
    <source>
        <dbReference type="ARBA" id="ARBA00023136"/>
    </source>
</evidence>
<dbReference type="Gene3D" id="3.40.50.300">
    <property type="entry name" value="P-loop containing nucleotide triphosphate hydrolases"/>
    <property type="match status" value="1"/>
</dbReference>
<dbReference type="Gene3D" id="1.20.1560.10">
    <property type="entry name" value="ABC transporter type 1, transmembrane domain"/>
    <property type="match status" value="1"/>
</dbReference>
<dbReference type="InterPro" id="IPR039421">
    <property type="entry name" value="Type_1_exporter"/>
</dbReference>
<gene>
    <name evidence="10" type="ORF">SAMN02927928_1263</name>
</gene>
<evidence type="ECO:0000256" key="5">
    <source>
        <dbReference type="ARBA" id="ARBA00022989"/>
    </source>
</evidence>
<dbReference type="RefSeq" id="WP_245678909.1">
    <property type="nucleotide sequence ID" value="NZ_CBCRYE010000001.1"/>
</dbReference>
<keyword evidence="3" id="KW-0547">Nucleotide-binding</keyword>
<dbReference type="PROSITE" id="PS00211">
    <property type="entry name" value="ABC_TRANSPORTER_1"/>
    <property type="match status" value="1"/>
</dbReference>
<organism evidence="10 11">
    <name type="scientific">Asticcacaulis taihuensis</name>
    <dbReference type="NCBI Taxonomy" id="260084"/>
    <lineage>
        <taxon>Bacteria</taxon>
        <taxon>Pseudomonadati</taxon>
        <taxon>Pseudomonadota</taxon>
        <taxon>Alphaproteobacteria</taxon>
        <taxon>Caulobacterales</taxon>
        <taxon>Caulobacteraceae</taxon>
        <taxon>Asticcacaulis</taxon>
    </lineage>
</organism>
<dbReference type="AlphaFoldDB" id="A0A1G4QHY0"/>
<feature type="domain" description="ABC transmembrane type-1" evidence="9">
    <location>
        <begin position="4"/>
        <end position="286"/>
    </location>
</feature>
<feature type="transmembrane region" description="Helical" evidence="7">
    <location>
        <begin position="216"/>
        <end position="243"/>
    </location>
</feature>
<evidence type="ECO:0000313" key="11">
    <source>
        <dbReference type="Proteomes" id="UP000199150"/>
    </source>
</evidence>
<keyword evidence="11" id="KW-1185">Reference proteome</keyword>
<dbReference type="GO" id="GO:0005524">
    <property type="term" value="F:ATP binding"/>
    <property type="evidence" value="ECO:0007669"/>
    <property type="project" value="UniProtKB-KW"/>
</dbReference>
<dbReference type="Proteomes" id="UP000199150">
    <property type="component" value="Unassembled WGS sequence"/>
</dbReference>
<dbReference type="SUPFAM" id="SSF90123">
    <property type="entry name" value="ABC transporter transmembrane region"/>
    <property type="match status" value="1"/>
</dbReference>
<dbReference type="InterPro" id="IPR017871">
    <property type="entry name" value="ABC_transporter-like_CS"/>
</dbReference>
<evidence type="ECO:0000256" key="1">
    <source>
        <dbReference type="ARBA" id="ARBA00004651"/>
    </source>
</evidence>
<keyword evidence="2 7" id="KW-0812">Transmembrane</keyword>
<sequence length="515" mass="54858">MHGLGLLEGACIAGFAWGLSHMVSGLFGRSVSLGNLALPTAVTIFSLATRAVLNVVNQKLAMQSARRIISAIRLDIMAKALGGHIDSGRHQTRLNALFEDTEALEGYYARFRQSDFQARILPLVFIALMALASPISAGILLLTLLPFVAMMAVLGLTSAGESKRQLDALSRLSNLFVDRIRALPLILSFEAGPRQVHTVGRAAHEVAERTLSVLKIAFVTSAVLEFFSALSVALIAIYCGFYLLGELPFRVPETLTFAAAFFVLALAPEVYAPMRRLAAAYHDQQTAMAATERLMAIEVQPESTPAARLTAAAEIRYHAVVCGFADDPGFRIGPVSFTAAPGQIIALKGPTGSGKTTLLRLLLGQGHLVAGTVTIDGQPLTDIGESIAWVSQAPPILAGTLADNLRVANRAADDNELRQAIESFGLESVSEARTGLLNERGSGLSGGERRRIGLARAWLKDSPILLLDEPTADLDAGAEADLIAQLPVLFRGRTVILSSHSPKLCALADQVVELT</sequence>